<comment type="caution">
    <text evidence="2">The sequence shown here is derived from an EMBL/GenBank/DDBJ whole genome shotgun (WGS) entry which is preliminary data.</text>
</comment>
<keyword evidence="1" id="KW-0732">Signal</keyword>
<name>V2TLL6_9GAMM</name>
<feature type="chain" id="PRO_5004711506" description="Lipocalin-like domain-containing protein" evidence="1">
    <location>
        <begin position="21"/>
        <end position="123"/>
    </location>
</feature>
<dbReference type="HOGENOM" id="CLU_152541_0_0_6"/>
<dbReference type="EMBL" id="AYER01000006">
    <property type="protein sequence ID" value="ESK38701.1"/>
    <property type="molecule type" value="Genomic_DNA"/>
</dbReference>
<evidence type="ECO:0008006" key="4">
    <source>
        <dbReference type="Google" id="ProtNLM"/>
    </source>
</evidence>
<evidence type="ECO:0000313" key="3">
    <source>
        <dbReference type="Proteomes" id="UP000023785"/>
    </source>
</evidence>
<dbReference type="AlphaFoldDB" id="V2TLL6"/>
<dbReference type="PATRIC" id="fig|1392540.3.peg.1469"/>
<reference evidence="2 3" key="1">
    <citation type="submission" date="2013-10" db="EMBL/GenBank/DDBJ databases">
        <title>The Genome Sequence of Acinetobacter nectaris CIP 110549.</title>
        <authorList>
            <consortium name="The Broad Institute Genomics Platform"/>
            <consortium name="The Broad Institute Genome Sequencing Center for Infectious Disease"/>
            <person name="Cerqueira G."/>
            <person name="Feldgarden M."/>
            <person name="Courvalin P."/>
            <person name="Grillot-Courvalin C."/>
            <person name="Clermont D."/>
            <person name="Rocha E."/>
            <person name="Yoon E.-J."/>
            <person name="Nemec A."/>
            <person name="Young S.K."/>
            <person name="Zeng Q."/>
            <person name="Gargeya S."/>
            <person name="Fitzgerald M."/>
            <person name="Abouelleil A."/>
            <person name="Alvarado L."/>
            <person name="Berlin A.M."/>
            <person name="Chapman S.B."/>
            <person name="Gainer-Dewar J."/>
            <person name="Goldberg J."/>
            <person name="Gnerre S."/>
            <person name="Griggs A."/>
            <person name="Gujja S."/>
            <person name="Hansen M."/>
            <person name="Howarth C."/>
            <person name="Imamovic A."/>
            <person name="Ireland A."/>
            <person name="Larimer J."/>
            <person name="McCowan C."/>
            <person name="Murphy C."/>
            <person name="Pearson M."/>
            <person name="Poon T.W."/>
            <person name="Priest M."/>
            <person name="Roberts A."/>
            <person name="Saif S."/>
            <person name="Shea T."/>
            <person name="Sykes S."/>
            <person name="Wortman J."/>
            <person name="Nusbaum C."/>
            <person name="Birren B."/>
        </authorList>
    </citation>
    <scope>NUCLEOTIDE SEQUENCE [LARGE SCALE GENOMIC DNA]</scope>
    <source>
        <strain evidence="2 3">CIP 110549</strain>
    </source>
</reference>
<dbReference type="STRING" id="1392540.P256_01518"/>
<sequence>MKLYRTIILLSCSIPLIACAQTNSILKGQENFIGHWKAPHSEIVVDRNGTFKYSSAYQTENKTANTFEQSSSQSNISAPISQINNQKIQVGTGDFSTTFNVNKPPYQQNGAWHMTINSENYSK</sequence>
<keyword evidence="3" id="KW-1185">Reference proteome</keyword>
<protein>
    <recommendedName>
        <fullName evidence="4">Lipocalin-like domain-containing protein</fullName>
    </recommendedName>
</protein>
<organism evidence="2 3">
    <name type="scientific">Acinetobacter nectaris CIP 110549</name>
    <dbReference type="NCBI Taxonomy" id="1392540"/>
    <lineage>
        <taxon>Bacteria</taxon>
        <taxon>Pseudomonadati</taxon>
        <taxon>Pseudomonadota</taxon>
        <taxon>Gammaproteobacteria</taxon>
        <taxon>Moraxellales</taxon>
        <taxon>Moraxellaceae</taxon>
        <taxon>Acinetobacter</taxon>
    </lineage>
</organism>
<evidence type="ECO:0000313" key="2">
    <source>
        <dbReference type="EMBL" id="ESK38701.1"/>
    </source>
</evidence>
<dbReference type="eggNOG" id="ENOG5030I38">
    <property type="taxonomic scope" value="Bacteria"/>
</dbReference>
<accession>V2TLL6</accession>
<dbReference type="RefSeq" id="WP_023273140.1">
    <property type="nucleotide sequence ID" value="NZ_KI530723.1"/>
</dbReference>
<evidence type="ECO:0000256" key="1">
    <source>
        <dbReference type="SAM" id="SignalP"/>
    </source>
</evidence>
<gene>
    <name evidence="2" type="ORF">P256_01518</name>
</gene>
<feature type="signal peptide" evidence="1">
    <location>
        <begin position="1"/>
        <end position="20"/>
    </location>
</feature>
<dbReference type="OrthoDB" id="6710437at2"/>
<proteinExistence type="predicted"/>
<dbReference type="Proteomes" id="UP000023785">
    <property type="component" value="Unassembled WGS sequence"/>
</dbReference>